<dbReference type="EMBL" id="JAFLCK010000011">
    <property type="protein sequence ID" value="MBN8660502.1"/>
    <property type="molecule type" value="Genomic_DNA"/>
</dbReference>
<feature type="region of interest" description="Disordered" evidence="1">
    <location>
        <begin position="56"/>
        <end position="111"/>
    </location>
</feature>
<organism evidence="3 4">
    <name type="scientific">Candidatus Obscuribacter phosphatis</name>
    <dbReference type="NCBI Taxonomy" id="1906157"/>
    <lineage>
        <taxon>Bacteria</taxon>
        <taxon>Bacillati</taxon>
        <taxon>Candidatus Melainabacteria</taxon>
        <taxon>Candidatus Obscuribacterales</taxon>
        <taxon>Candidatus Obscuribacteraceae</taxon>
        <taxon>Candidatus Obscuribacter</taxon>
    </lineage>
</organism>
<proteinExistence type="predicted"/>
<evidence type="ECO:0000313" key="3">
    <source>
        <dbReference type="EMBL" id="MBN8660502.1"/>
    </source>
</evidence>
<name>A0A8J7PA71_9BACT</name>
<comment type="caution">
    <text evidence="3">The sequence shown here is derived from an EMBL/GenBank/DDBJ whole genome shotgun (WGS) entry which is preliminary data.</text>
</comment>
<evidence type="ECO:0000313" key="4">
    <source>
        <dbReference type="Proteomes" id="UP000664277"/>
    </source>
</evidence>
<protein>
    <submittedName>
        <fullName evidence="3">Uncharacterized protein</fullName>
    </submittedName>
</protein>
<evidence type="ECO:0000256" key="2">
    <source>
        <dbReference type="SAM" id="Phobius"/>
    </source>
</evidence>
<feature type="transmembrane region" description="Helical" evidence="2">
    <location>
        <begin position="23"/>
        <end position="41"/>
    </location>
</feature>
<gene>
    <name evidence="3" type="ORF">J0M35_09085</name>
</gene>
<dbReference type="AlphaFoldDB" id="A0A8J7PA71"/>
<sequence>MADKNTGADKITGKTVLGALSDFLIICLMVGGAGFGGYYVGMNQRLAPVLLVPPGTTGARSEPSAAPAPNNKPAGDDAAHAGGGENTGKKDGAAAAASLHSTEAAAQKKPNAADKNAKMRYWLISSGEDYCGYSVTVNVNNNPVDSFFGPDKIVEVTKLVKPGENQVRFEAKALGEQYNKHTGDAAYAVTVKLVKGTHMQDNFAAKDVLMSYSRNASETQDFNDVTNFKVE</sequence>
<keyword evidence="2" id="KW-1133">Transmembrane helix</keyword>
<evidence type="ECO:0000256" key="1">
    <source>
        <dbReference type="SAM" id="MobiDB-lite"/>
    </source>
</evidence>
<accession>A0A8J7PA71</accession>
<keyword evidence="2" id="KW-0472">Membrane</keyword>
<feature type="compositionally biased region" description="Low complexity" evidence="1">
    <location>
        <begin position="58"/>
        <end position="73"/>
    </location>
</feature>
<dbReference type="Proteomes" id="UP000664277">
    <property type="component" value="Unassembled WGS sequence"/>
</dbReference>
<feature type="compositionally biased region" description="Low complexity" evidence="1">
    <location>
        <begin position="93"/>
        <end position="105"/>
    </location>
</feature>
<keyword evidence="2" id="KW-0812">Transmembrane</keyword>
<reference evidence="3" key="1">
    <citation type="submission" date="2021-02" db="EMBL/GenBank/DDBJ databases">
        <title>Genome-Resolved Metagenomics of a Microbial Community Performing Photosynthetic Biological Nutrient Removal.</title>
        <authorList>
            <person name="Mcdaniel E.A."/>
        </authorList>
    </citation>
    <scope>NUCLEOTIDE SEQUENCE</scope>
    <source>
        <strain evidence="3">UWPOB_OBS1</strain>
    </source>
</reference>